<dbReference type="EMBL" id="KV750543">
    <property type="protein sequence ID" value="OCL04315.1"/>
    <property type="molecule type" value="Genomic_DNA"/>
</dbReference>
<evidence type="ECO:0000313" key="1">
    <source>
        <dbReference type="EMBL" id="OCL04315.1"/>
    </source>
</evidence>
<name>A0A8E2ET11_9PEZI</name>
<accession>A0A8E2ET11</accession>
<evidence type="ECO:0000313" key="2">
    <source>
        <dbReference type="Proteomes" id="UP000250140"/>
    </source>
</evidence>
<proteinExistence type="predicted"/>
<sequence>MQEFLFLNEIAIVRRTGHELAKTTAISALQGWRAIMFFWNTPSHPIAGHCARTQEAGRGLSSFSVWLVETVGWPRTVPAFQTVPFASLPVGPVGPAGPVGPVDPVGLWPALELRSGRCGGEPSPAGQWQALARRQAGFRTLSRGATAPCYLLRLPWPPR</sequence>
<dbReference type="Proteomes" id="UP000250140">
    <property type="component" value="Unassembled WGS sequence"/>
</dbReference>
<gene>
    <name evidence="1" type="ORF">AOQ84DRAFT_391626</name>
</gene>
<protein>
    <submittedName>
        <fullName evidence="1">Uncharacterized protein</fullName>
    </submittedName>
</protein>
<organism evidence="1 2">
    <name type="scientific">Glonium stellatum</name>
    <dbReference type="NCBI Taxonomy" id="574774"/>
    <lineage>
        <taxon>Eukaryota</taxon>
        <taxon>Fungi</taxon>
        <taxon>Dikarya</taxon>
        <taxon>Ascomycota</taxon>
        <taxon>Pezizomycotina</taxon>
        <taxon>Dothideomycetes</taxon>
        <taxon>Pleosporomycetidae</taxon>
        <taxon>Gloniales</taxon>
        <taxon>Gloniaceae</taxon>
        <taxon>Glonium</taxon>
    </lineage>
</organism>
<keyword evidence="2" id="KW-1185">Reference proteome</keyword>
<reference evidence="1 2" key="1">
    <citation type="journal article" date="2016" name="Nat. Commun.">
        <title>Ectomycorrhizal ecology is imprinted in the genome of the dominant symbiotic fungus Cenococcum geophilum.</title>
        <authorList>
            <consortium name="DOE Joint Genome Institute"/>
            <person name="Peter M."/>
            <person name="Kohler A."/>
            <person name="Ohm R.A."/>
            <person name="Kuo A."/>
            <person name="Krutzmann J."/>
            <person name="Morin E."/>
            <person name="Arend M."/>
            <person name="Barry K.W."/>
            <person name="Binder M."/>
            <person name="Choi C."/>
            <person name="Clum A."/>
            <person name="Copeland A."/>
            <person name="Grisel N."/>
            <person name="Haridas S."/>
            <person name="Kipfer T."/>
            <person name="LaButti K."/>
            <person name="Lindquist E."/>
            <person name="Lipzen A."/>
            <person name="Maire R."/>
            <person name="Meier B."/>
            <person name="Mihaltcheva S."/>
            <person name="Molinier V."/>
            <person name="Murat C."/>
            <person name="Poggeler S."/>
            <person name="Quandt C.A."/>
            <person name="Sperisen C."/>
            <person name="Tritt A."/>
            <person name="Tisserant E."/>
            <person name="Crous P.W."/>
            <person name="Henrissat B."/>
            <person name="Nehls U."/>
            <person name="Egli S."/>
            <person name="Spatafora J.W."/>
            <person name="Grigoriev I.V."/>
            <person name="Martin F.M."/>
        </authorList>
    </citation>
    <scope>NUCLEOTIDE SEQUENCE [LARGE SCALE GENOMIC DNA]</scope>
    <source>
        <strain evidence="1 2">CBS 207.34</strain>
    </source>
</reference>
<dbReference type="AlphaFoldDB" id="A0A8E2ET11"/>